<evidence type="ECO:0000313" key="3">
    <source>
        <dbReference type="EnsemblMetazoa" id="PHUM127070-PA"/>
    </source>
</evidence>
<dbReference type="EnsemblMetazoa" id="PHUM127070-RA">
    <property type="protein sequence ID" value="PHUM127070-PA"/>
    <property type="gene ID" value="PHUM127070"/>
</dbReference>
<evidence type="ECO:0000313" key="4">
    <source>
        <dbReference type="Proteomes" id="UP000009046"/>
    </source>
</evidence>
<reference evidence="2" key="2">
    <citation type="submission" date="2007-04" db="EMBL/GenBank/DDBJ databases">
        <title>The genome of the human body louse.</title>
        <authorList>
            <consortium name="The Human Body Louse Genome Consortium"/>
            <person name="Kirkness E."/>
            <person name="Walenz B."/>
            <person name="Hass B."/>
            <person name="Bruggner R."/>
            <person name="Strausberg R."/>
        </authorList>
    </citation>
    <scope>NUCLEOTIDE SEQUENCE</scope>
    <source>
        <strain evidence="2">USDA</strain>
    </source>
</reference>
<accession>E0VDZ0</accession>
<dbReference type="EC" id="3.4.21.68" evidence="2"/>
<dbReference type="KEGG" id="phu:Phum_PHUM127070"/>
<dbReference type="GO" id="GO:1902936">
    <property type="term" value="F:phosphatidylinositol bisphosphate binding"/>
    <property type="evidence" value="ECO:0007669"/>
    <property type="project" value="TreeGrafter"/>
</dbReference>
<dbReference type="RefSeq" id="XP_002424334.1">
    <property type="nucleotide sequence ID" value="XM_002424289.1"/>
</dbReference>
<dbReference type="GO" id="GO:0004252">
    <property type="term" value="F:serine-type endopeptidase activity"/>
    <property type="evidence" value="ECO:0007669"/>
    <property type="project" value="UniProtKB-EC"/>
</dbReference>
<keyword evidence="2" id="KW-0378">Hydrolase</keyword>
<dbReference type="InterPro" id="IPR036273">
    <property type="entry name" value="CRAL/TRIO_N_dom_sf"/>
</dbReference>
<dbReference type="eggNOG" id="KOG1471">
    <property type="taxonomic scope" value="Eukaryota"/>
</dbReference>
<reference evidence="2" key="1">
    <citation type="submission" date="2007-04" db="EMBL/GenBank/DDBJ databases">
        <title>Annotation of Pediculus humanus corporis strain USDA.</title>
        <authorList>
            <person name="Kirkness E."/>
            <person name="Hannick L."/>
            <person name="Hass B."/>
            <person name="Bruggner R."/>
            <person name="Lawson D."/>
            <person name="Bidwell S."/>
            <person name="Joardar V."/>
            <person name="Caler E."/>
            <person name="Walenz B."/>
            <person name="Inman J."/>
            <person name="Schobel S."/>
            <person name="Galinsky K."/>
            <person name="Amedeo P."/>
            <person name="Strausberg R."/>
        </authorList>
    </citation>
    <scope>NUCLEOTIDE SEQUENCE</scope>
    <source>
        <strain evidence="2">USDA</strain>
    </source>
</reference>
<sequence>MAEFCAFDWGIHFNPTLLPVVNTNNKTERKKLIHNFKLLIKSKSDLVNPCLDDAFIGRFLAARKNYDDSVDLYCNYYYFRQKNVELFTRFNGQDVLIQQALRDGFPGVLDKRDRKGRCIIVFVASRWNCSCYTLFVIFRSLLLSLEYLIAEEINKKNGFVFVIDWTEFSFKQSSNLAPKILKLMIEGLQDCFPAKFKGFHFINQPWYVEMALTVIKPFLKEKSKNRIYLHGNNLSTLHEYVAKDILPTELGGEGPPFNPLPWAEKLMNLSLE</sequence>
<evidence type="ECO:0000313" key="2">
    <source>
        <dbReference type="EMBL" id="EEB11596.1"/>
    </source>
</evidence>
<dbReference type="Proteomes" id="UP000009046">
    <property type="component" value="Unassembled WGS sequence"/>
</dbReference>
<keyword evidence="4" id="KW-1185">Reference proteome</keyword>
<dbReference type="CDD" id="cd00170">
    <property type="entry name" value="SEC14"/>
    <property type="match status" value="1"/>
</dbReference>
<dbReference type="PANTHER" id="PTHR10174:SF231">
    <property type="entry name" value="CLAVESIN-2-LIKE PROTEIN"/>
    <property type="match status" value="1"/>
</dbReference>
<dbReference type="Pfam" id="PF00650">
    <property type="entry name" value="CRAL_TRIO"/>
    <property type="match status" value="1"/>
</dbReference>
<dbReference type="AlphaFoldDB" id="E0VDZ0"/>
<dbReference type="InterPro" id="IPR001251">
    <property type="entry name" value="CRAL-TRIO_dom"/>
</dbReference>
<dbReference type="SUPFAM" id="SSF52087">
    <property type="entry name" value="CRAL/TRIO domain"/>
    <property type="match status" value="1"/>
</dbReference>
<dbReference type="SMART" id="SM00516">
    <property type="entry name" value="SEC14"/>
    <property type="match status" value="1"/>
</dbReference>
<evidence type="ECO:0000259" key="1">
    <source>
        <dbReference type="PROSITE" id="PS50191"/>
    </source>
</evidence>
<dbReference type="PANTHER" id="PTHR10174">
    <property type="entry name" value="ALPHA-TOCOPHEROL TRANSFER PROTEIN-RELATED"/>
    <property type="match status" value="1"/>
</dbReference>
<dbReference type="Gene3D" id="1.10.8.20">
    <property type="entry name" value="N-terminal domain of phosphatidylinositol transfer protein sec14p"/>
    <property type="match status" value="1"/>
</dbReference>
<dbReference type="OrthoDB" id="7837562at2759"/>
<dbReference type="SUPFAM" id="SSF46938">
    <property type="entry name" value="CRAL/TRIO N-terminal domain"/>
    <property type="match status" value="1"/>
</dbReference>
<dbReference type="VEuPathDB" id="VectorBase:PHUM127070"/>
<dbReference type="GO" id="GO:0016020">
    <property type="term" value="C:membrane"/>
    <property type="evidence" value="ECO:0007669"/>
    <property type="project" value="TreeGrafter"/>
</dbReference>
<name>E0VDZ0_PEDHC</name>
<dbReference type="Gene3D" id="1.20.5.1200">
    <property type="entry name" value="Alpha-tocopherol transfer"/>
    <property type="match status" value="1"/>
</dbReference>
<dbReference type="InterPro" id="IPR036865">
    <property type="entry name" value="CRAL-TRIO_dom_sf"/>
</dbReference>
<dbReference type="EMBL" id="AAZO01001488">
    <property type="status" value="NOT_ANNOTATED_CDS"/>
    <property type="molecule type" value="Genomic_DNA"/>
</dbReference>
<dbReference type="InParanoid" id="E0VDZ0"/>
<dbReference type="PRINTS" id="PR00180">
    <property type="entry name" value="CRETINALDHBP"/>
</dbReference>
<dbReference type="GeneID" id="8239349"/>
<dbReference type="CTD" id="8239349"/>
<gene>
    <name evidence="3" type="primary">8239349</name>
    <name evidence="2" type="ORF">Phum_PHUM127070</name>
</gene>
<feature type="domain" description="CRAL-TRIO" evidence="1">
    <location>
        <begin position="97"/>
        <end position="258"/>
    </location>
</feature>
<protein>
    <submittedName>
        <fullName evidence="2">Cellular retinaldehyde-binding protein, putative</fullName>
        <ecNumber evidence="2">3.4.21.68</ecNumber>
    </submittedName>
</protein>
<dbReference type="EMBL" id="DS235088">
    <property type="protein sequence ID" value="EEB11596.1"/>
    <property type="molecule type" value="Genomic_DNA"/>
</dbReference>
<dbReference type="Gene3D" id="3.40.525.10">
    <property type="entry name" value="CRAL-TRIO lipid binding domain"/>
    <property type="match status" value="1"/>
</dbReference>
<organism>
    <name type="scientific">Pediculus humanus subsp. corporis</name>
    <name type="common">Body louse</name>
    <dbReference type="NCBI Taxonomy" id="121224"/>
    <lineage>
        <taxon>Eukaryota</taxon>
        <taxon>Metazoa</taxon>
        <taxon>Ecdysozoa</taxon>
        <taxon>Arthropoda</taxon>
        <taxon>Hexapoda</taxon>
        <taxon>Insecta</taxon>
        <taxon>Pterygota</taxon>
        <taxon>Neoptera</taxon>
        <taxon>Paraneoptera</taxon>
        <taxon>Psocodea</taxon>
        <taxon>Troctomorpha</taxon>
        <taxon>Phthiraptera</taxon>
        <taxon>Anoplura</taxon>
        <taxon>Pediculidae</taxon>
        <taxon>Pediculus</taxon>
    </lineage>
</organism>
<dbReference type="PROSITE" id="PS50191">
    <property type="entry name" value="CRAL_TRIO"/>
    <property type="match status" value="1"/>
</dbReference>
<proteinExistence type="predicted"/>
<dbReference type="HOGENOM" id="CLU_046597_1_0_1"/>
<dbReference type="OMA" id="RDKSRCQ"/>
<reference evidence="3" key="3">
    <citation type="submission" date="2021-02" db="UniProtKB">
        <authorList>
            <consortium name="EnsemblMetazoa"/>
        </authorList>
    </citation>
    <scope>IDENTIFICATION</scope>
    <source>
        <strain evidence="3">USDA</strain>
    </source>
</reference>